<reference evidence="1" key="1">
    <citation type="submission" date="2018-05" db="EMBL/GenBank/DDBJ databases">
        <authorList>
            <person name="Lanie J.A."/>
            <person name="Ng W.-L."/>
            <person name="Kazmierczak K.M."/>
            <person name="Andrzejewski T.M."/>
            <person name="Davidsen T.M."/>
            <person name="Wayne K.J."/>
            <person name="Tettelin H."/>
            <person name="Glass J.I."/>
            <person name="Rusch D."/>
            <person name="Podicherti R."/>
            <person name="Tsui H.-C.T."/>
            <person name="Winkler M.E."/>
        </authorList>
    </citation>
    <scope>NUCLEOTIDE SEQUENCE</scope>
</reference>
<dbReference type="AlphaFoldDB" id="A0A382KPV7"/>
<evidence type="ECO:0008006" key="2">
    <source>
        <dbReference type="Google" id="ProtNLM"/>
    </source>
</evidence>
<proteinExistence type="predicted"/>
<gene>
    <name evidence="1" type="ORF">METZ01_LOCUS279442</name>
</gene>
<sequence>MVKNSENYDEKRNRAQGIHKIIPIERVTEINLDQMKDFILGREGRKIINREEWVDNSIQYNIFKMPSADFFNLYRHIRDTFYEKCDEIGINMTCQHYIHGWCNIFEKGDSIEWHSHCEKNLPNMYHGVFCVDPAGESFTEYRYNDTKKVYSSIKSIAGQGHFICDMITEHRSTENESNEPRITIAFDIVDLSNYQRHWDTPNGNQFIPFIQ</sequence>
<evidence type="ECO:0000313" key="1">
    <source>
        <dbReference type="EMBL" id="SVC26588.1"/>
    </source>
</evidence>
<organism evidence="1">
    <name type="scientific">marine metagenome</name>
    <dbReference type="NCBI Taxonomy" id="408172"/>
    <lineage>
        <taxon>unclassified sequences</taxon>
        <taxon>metagenomes</taxon>
        <taxon>ecological metagenomes</taxon>
    </lineage>
</organism>
<dbReference type="Gene3D" id="2.60.120.620">
    <property type="entry name" value="q2cbj1_9rhob like domain"/>
    <property type="match status" value="1"/>
</dbReference>
<accession>A0A382KPV7</accession>
<protein>
    <recommendedName>
        <fullName evidence="2">Aspartyl/asparaginy/proline hydroxylase domain-containing protein</fullName>
    </recommendedName>
</protein>
<dbReference type="EMBL" id="UINC01082118">
    <property type="protein sequence ID" value="SVC26588.1"/>
    <property type="molecule type" value="Genomic_DNA"/>
</dbReference>
<name>A0A382KPV7_9ZZZZ</name>